<protein>
    <submittedName>
        <fullName evidence="2">Uncharacterized protein</fullName>
    </submittedName>
</protein>
<dbReference type="HOGENOM" id="CLU_2311255_0_0_1"/>
<dbReference type="Proteomes" id="UP000026915">
    <property type="component" value="Chromosome 2"/>
</dbReference>
<gene>
    <name evidence="2" type="ORF">TCM_011777</name>
</gene>
<dbReference type="EMBL" id="CM001880">
    <property type="protein sequence ID" value="EOY02017.1"/>
    <property type="molecule type" value="Genomic_DNA"/>
</dbReference>
<dbReference type="InParanoid" id="A0A061EC83"/>
<sequence length="100" mass="11235">MKQFLPLAANGKLLRICPFFCILKQQSCLQAAYVLRKFHHIYNPLQRLVGFPCPTPVHTATGDATGFKQESDTPFFKIKIAPDESDPTNGRNRTEAIVES</sequence>
<keyword evidence="3" id="KW-1185">Reference proteome</keyword>
<name>A0A061EC83_THECC</name>
<feature type="region of interest" description="Disordered" evidence="1">
    <location>
        <begin position="80"/>
        <end position="100"/>
    </location>
</feature>
<dbReference type="AlphaFoldDB" id="A0A061EC83"/>
<evidence type="ECO:0000256" key="1">
    <source>
        <dbReference type="SAM" id="MobiDB-lite"/>
    </source>
</evidence>
<reference evidence="2 3" key="1">
    <citation type="journal article" date="2013" name="Genome Biol.">
        <title>The genome sequence of the most widely cultivated cacao type and its use to identify candidate genes regulating pod color.</title>
        <authorList>
            <person name="Motamayor J.C."/>
            <person name="Mockaitis K."/>
            <person name="Schmutz J."/>
            <person name="Haiminen N."/>
            <person name="Iii D.L."/>
            <person name="Cornejo O."/>
            <person name="Findley S.D."/>
            <person name="Zheng P."/>
            <person name="Utro F."/>
            <person name="Royaert S."/>
            <person name="Saski C."/>
            <person name="Jenkins J."/>
            <person name="Podicheti R."/>
            <person name="Zhao M."/>
            <person name="Scheffler B.E."/>
            <person name="Stack J.C."/>
            <person name="Feltus F.A."/>
            <person name="Mustiga G.M."/>
            <person name="Amores F."/>
            <person name="Phillips W."/>
            <person name="Marelli J.P."/>
            <person name="May G.D."/>
            <person name="Shapiro H."/>
            <person name="Ma J."/>
            <person name="Bustamante C.D."/>
            <person name="Schnell R.J."/>
            <person name="Main D."/>
            <person name="Gilbert D."/>
            <person name="Parida L."/>
            <person name="Kuhn D.N."/>
        </authorList>
    </citation>
    <scope>NUCLEOTIDE SEQUENCE [LARGE SCALE GENOMIC DNA]</scope>
    <source>
        <strain evidence="3">cv. Matina 1-6</strain>
    </source>
</reference>
<accession>A0A061EC83</accession>
<evidence type="ECO:0000313" key="2">
    <source>
        <dbReference type="EMBL" id="EOY02017.1"/>
    </source>
</evidence>
<proteinExistence type="predicted"/>
<organism evidence="2 3">
    <name type="scientific">Theobroma cacao</name>
    <name type="common">Cacao</name>
    <name type="synonym">Cocoa</name>
    <dbReference type="NCBI Taxonomy" id="3641"/>
    <lineage>
        <taxon>Eukaryota</taxon>
        <taxon>Viridiplantae</taxon>
        <taxon>Streptophyta</taxon>
        <taxon>Embryophyta</taxon>
        <taxon>Tracheophyta</taxon>
        <taxon>Spermatophyta</taxon>
        <taxon>Magnoliopsida</taxon>
        <taxon>eudicotyledons</taxon>
        <taxon>Gunneridae</taxon>
        <taxon>Pentapetalae</taxon>
        <taxon>rosids</taxon>
        <taxon>malvids</taxon>
        <taxon>Malvales</taxon>
        <taxon>Malvaceae</taxon>
        <taxon>Byttnerioideae</taxon>
        <taxon>Theobroma</taxon>
    </lineage>
</organism>
<evidence type="ECO:0000313" key="3">
    <source>
        <dbReference type="Proteomes" id="UP000026915"/>
    </source>
</evidence>
<dbReference type="Gramene" id="EOY02017">
    <property type="protein sequence ID" value="EOY02017"/>
    <property type="gene ID" value="TCM_011777"/>
</dbReference>